<dbReference type="InParanoid" id="A0A0C3GKZ7"/>
<feature type="transmembrane region" description="Helical" evidence="2">
    <location>
        <begin position="55"/>
        <end position="74"/>
    </location>
</feature>
<feature type="compositionally biased region" description="Pro residues" evidence="1">
    <location>
        <begin position="599"/>
        <end position="614"/>
    </location>
</feature>
<feature type="compositionally biased region" description="Low complexity" evidence="1">
    <location>
        <begin position="639"/>
        <end position="654"/>
    </location>
</feature>
<protein>
    <submittedName>
        <fullName evidence="3">Uncharacterized protein</fullName>
    </submittedName>
</protein>
<dbReference type="AlphaFoldDB" id="A0A0C3GKZ7"/>
<feature type="region of interest" description="Disordered" evidence="1">
    <location>
        <begin position="182"/>
        <end position="400"/>
    </location>
</feature>
<feature type="region of interest" description="Disordered" evidence="1">
    <location>
        <begin position="118"/>
        <end position="143"/>
    </location>
</feature>
<evidence type="ECO:0000256" key="2">
    <source>
        <dbReference type="SAM" id="Phobius"/>
    </source>
</evidence>
<dbReference type="HOGENOM" id="CLU_020538_0_0_1"/>
<feature type="region of interest" description="Disordered" evidence="1">
    <location>
        <begin position="488"/>
        <end position="664"/>
    </location>
</feature>
<dbReference type="Proteomes" id="UP000054166">
    <property type="component" value="Unassembled WGS sequence"/>
</dbReference>
<evidence type="ECO:0000256" key="1">
    <source>
        <dbReference type="SAM" id="MobiDB-lite"/>
    </source>
</evidence>
<accession>A0A0C3GKZ7</accession>
<dbReference type="STRING" id="765440.A0A0C3GKZ7"/>
<organism evidence="3 4">
    <name type="scientific">Piloderma croceum (strain F 1598)</name>
    <dbReference type="NCBI Taxonomy" id="765440"/>
    <lineage>
        <taxon>Eukaryota</taxon>
        <taxon>Fungi</taxon>
        <taxon>Dikarya</taxon>
        <taxon>Basidiomycota</taxon>
        <taxon>Agaricomycotina</taxon>
        <taxon>Agaricomycetes</taxon>
        <taxon>Agaricomycetidae</taxon>
        <taxon>Atheliales</taxon>
        <taxon>Atheliaceae</taxon>
        <taxon>Piloderma</taxon>
    </lineage>
</organism>
<keyword evidence="2" id="KW-0812">Transmembrane</keyword>
<evidence type="ECO:0000313" key="4">
    <source>
        <dbReference type="Proteomes" id="UP000054166"/>
    </source>
</evidence>
<feature type="compositionally biased region" description="Basic and acidic residues" evidence="1">
    <location>
        <begin position="372"/>
        <end position="384"/>
    </location>
</feature>
<feature type="compositionally biased region" description="Low complexity" evidence="1">
    <location>
        <begin position="361"/>
        <end position="371"/>
    </location>
</feature>
<feature type="compositionally biased region" description="Polar residues" evidence="1">
    <location>
        <begin position="277"/>
        <end position="287"/>
    </location>
</feature>
<feature type="compositionally biased region" description="Low complexity" evidence="1">
    <location>
        <begin position="288"/>
        <end position="301"/>
    </location>
</feature>
<feature type="compositionally biased region" description="Basic and acidic residues" evidence="1">
    <location>
        <begin position="312"/>
        <end position="323"/>
    </location>
</feature>
<keyword evidence="2" id="KW-0472">Membrane</keyword>
<proteinExistence type="predicted"/>
<reference evidence="3 4" key="1">
    <citation type="submission" date="2014-04" db="EMBL/GenBank/DDBJ databases">
        <authorList>
            <consortium name="DOE Joint Genome Institute"/>
            <person name="Kuo A."/>
            <person name="Tarkka M."/>
            <person name="Buscot F."/>
            <person name="Kohler A."/>
            <person name="Nagy L.G."/>
            <person name="Floudas D."/>
            <person name="Copeland A."/>
            <person name="Barry K.W."/>
            <person name="Cichocki N."/>
            <person name="Veneault-Fourrey C."/>
            <person name="LaButti K."/>
            <person name="Lindquist E.A."/>
            <person name="Lipzen A."/>
            <person name="Lundell T."/>
            <person name="Morin E."/>
            <person name="Murat C."/>
            <person name="Sun H."/>
            <person name="Tunlid A."/>
            <person name="Henrissat B."/>
            <person name="Grigoriev I.V."/>
            <person name="Hibbett D.S."/>
            <person name="Martin F."/>
            <person name="Nordberg H.P."/>
            <person name="Cantor M.N."/>
            <person name="Hua S.X."/>
        </authorList>
    </citation>
    <scope>NUCLEOTIDE SEQUENCE [LARGE SCALE GENOMIC DNA]</scope>
    <source>
        <strain evidence="3 4">F 1598</strain>
    </source>
</reference>
<keyword evidence="2" id="KW-1133">Transmembrane helix</keyword>
<dbReference type="OrthoDB" id="2804493at2759"/>
<evidence type="ECO:0000313" key="3">
    <source>
        <dbReference type="EMBL" id="KIM92249.1"/>
    </source>
</evidence>
<feature type="compositionally biased region" description="Polar residues" evidence="1">
    <location>
        <begin position="620"/>
        <end position="637"/>
    </location>
</feature>
<sequence length="678" mass="72157">MIDFLHYDYSRKFTGVAPYALLLLGFAPALGGAKPIGQHVRRGSDDGSGSVKSQVWVPIVVVSIVVAMFVAFWSRKRLKTTLTRMGEAAAIATGTITHRDMVPTGQGSATREVTAEQLTGRTTNNTQSRRPRRTRRTPSQISTASLPLYMKEPGDQELVIYRGQEPEDNPDVAIVMPAVSEDPEGDASRVSLYGNVPDSPQDMSLIQGDESLDPANDTSTRHLLPPNSGNTPLRGSFDTSDTTRGSEESGSSLLQAVQNAGHEPRGEAPPYFEVVDSDNNGGPRQSMSSPAAESTSTAPSEVPRSATVGSRPNHDPQTRENRNSHRLSGFRNFLHTFTSPNARPSVPQESPQNFHGHTRADSAMSATSSTTHESRLPPTRERVTSRASHRPSHSGSGSAMHSVFRTISRQRSQNTLNSAHLNSPSMISLNSISAPLTHTLTRTEISYPASGPTAEQMRLISSRESFARFAVPYGPDAIAFAASTSRHDLEPTPDYEPAPGAVTPARSSPLVPAAPSVDAVQPSSDPSPRQGLPGDRNAETHPEEPLASPVKEAPSPAIPSPVVDAELSPSPMQTPPASDPILQDAAVEVVEAAPTTSLSPPPPTSFKVVPPPPHVRPESRASSVMSTTSFATAQESLYASAPSGTDSPDSPSTPHITSFHPHDITATTISHGMIPVTV</sequence>
<feature type="compositionally biased region" description="Polar residues" evidence="1">
    <location>
        <begin position="335"/>
        <end position="355"/>
    </location>
</feature>
<name>A0A0C3GKZ7_PILCF</name>
<dbReference type="EMBL" id="KN832970">
    <property type="protein sequence ID" value="KIM92249.1"/>
    <property type="molecule type" value="Genomic_DNA"/>
</dbReference>
<keyword evidence="4" id="KW-1185">Reference proteome</keyword>
<gene>
    <name evidence="3" type="ORF">PILCRDRAFT_810284</name>
</gene>
<reference evidence="4" key="2">
    <citation type="submission" date="2015-01" db="EMBL/GenBank/DDBJ databases">
        <title>Evolutionary Origins and Diversification of the Mycorrhizal Mutualists.</title>
        <authorList>
            <consortium name="DOE Joint Genome Institute"/>
            <consortium name="Mycorrhizal Genomics Consortium"/>
            <person name="Kohler A."/>
            <person name="Kuo A."/>
            <person name="Nagy L.G."/>
            <person name="Floudas D."/>
            <person name="Copeland A."/>
            <person name="Barry K.W."/>
            <person name="Cichocki N."/>
            <person name="Veneault-Fourrey C."/>
            <person name="LaButti K."/>
            <person name="Lindquist E.A."/>
            <person name="Lipzen A."/>
            <person name="Lundell T."/>
            <person name="Morin E."/>
            <person name="Murat C."/>
            <person name="Riley R."/>
            <person name="Ohm R."/>
            <person name="Sun H."/>
            <person name="Tunlid A."/>
            <person name="Henrissat B."/>
            <person name="Grigoriev I.V."/>
            <person name="Hibbett D.S."/>
            <person name="Martin F."/>
        </authorList>
    </citation>
    <scope>NUCLEOTIDE SEQUENCE [LARGE SCALE GENOMIC DNA]</scope>
    <source>
        <strain evidence="4">F 1598</strain>
    </source>
</reference>
<feature type="compositionally biased region" description="Polar residues" evidence="1">
    <location>
        <begin position="227"/>
        <end position="258"/>
    </location>
</feature>
<feature type="compositionally biased region" description="Low complexity" evidence="1">
    <location>
        <begin position="585"/>
        <end position="598"/>
    </location>
</feature>